<evidence type="ECO:0000256" key="1">
    <source>
        <dbReference type="ARBA" id="ARBA00001966"/>
    </source>
</evidence>
<evidence type="ECO:0000256" key="5">
    <source>
        <dbReference type="ARBA" id="ARBA00023004"/>
    </source>
</evidence>
<keyword evidence="3" id="KW-0949">S-adenosyl-L-methionine</keyword>
<sequence length="258" mass="29512">MKLKLIVPVSVEQRRWVRYFALPPLNLLYVAALTPKDVEITLVDEHVDRIDFEEEVDLVGITSLTATAPRGYEIADEFRKRGVKVVLGGIHSSALPQEAIQHADSVVIGEAENLWPEVIEDFKKKRLKKFYQSSQKPSLENLPLPRRDLLQGKRYLTKNFIMTTRGCPFDCDFCSVTRFFGKRHRFRPVGDVIKEIESLKGNFTVFADDNVIAHKKYAKELFKALIPCKKRWFSQADLTMAQDEELLKLAVQSGCEGV</sequence>
<dbReference type="AlphaFoldDB" id="X1AGQ0"/>
<organism evidence="8">
    <name type="scientific">marine sediment metagenome</name>
    <dbReference type="NCBI Taxonomy" id="412755"/>
    <lineage>
        <taxon>unclassified sequences</taxon>
        <taxon>metagenomes</taxon>
        <taxon>ecological metagenomes</taxon>
    </lineage>
</organism>
<feature type="domain" description="B12-binding" evidence="7">
    <location>
        <begin position="1"/>
        <end position="129"/>
    </location>
</feature>
<feature type="non-terminal residue" evidence="8">
    <location>
        <position position="258"/>
    </location>
</feature>
<dbReference type="SFLD" id="SFLDG01082">
    <property type="entry name" value="B12-binding_domain_containing"/>
    <property type="match status" value="1"/>
</dbReference>
<dbReference type="InterPro" id="IPR023404">
    <property type="entry name" value="rSAM_horseshoe"/>
</dbReference>
<dbReference type="CDD" id="cd02068">
    <property type="entry name" value="radical_SAM_B12_BD"/>
    <property type="match status" value="1"/>
</dbReference>
<proteinExistence type="predicted"/>
<reference evidence="8" key="1">
    <citation type="journal article" date="2014" name="Front. Microbiol.">
        <title>High frequency of phylogenetically diverse reductive dehalogenase-homologous genes in deep subseafloor sedimentary metagenomes.</title>
        <authorList>
            <person name="Kawai M."/>
            <person name="Futagami T."/>
            <person name="Toyoda A."/>
            <person name="Takaki Y."/>
            <person name="Nishi S."/>
            <person name="Hori S."/>
            <person name="Arai W."/>
            <person name="Tsubouchi T."/>
            <person name="Morono Y."/>
            <person name="Uchiyama I."/>
            <person name="Ito T."/>
            <person name="Fujiyama A."/>
            <person name="Inagaki F."/>
            <person name="Takami H."/>
        </authorList>
    </citation>
    <scope>NUCLEOTIDE SEQUENCE</scope>
    <source>
        <strain evidence="8">Expedition CK06-06</strain>
    </source>
</reference>
<dbReference type="GO" id="GO:0031419">
    <property type="term" value="F:cobalamin binding"/>
    <property type="evidence" value="ECO:0007669"/>
    <property type="project" value="InterPro"/>
</dbReference>
<evidence type="ECO:0000256" key="3">
    <source>
        <dbReference type="ARBA" id="ARBA00022691"/>
    </source>
</evidence>
<dbReference type="Pfam" id="PF04055">
    <property type="entry name" value="Radical_SAM"/>
    <property type="match status" value="1"/>
</dbReference>
<dbReference type="Gene3D" id="3.80.30.20">
    <property type="entry name" value="tm_1862 like domain"/>
    <property type="match status" value="1"/>
</dbReference>
<gene>
    <name evidence="8" type="ORF">S01H4_31620</name>
</gene>
<dbReference type="SFLD" id="SFLDS00029">
    <property type="entry name" value="Radical_SAM"/>
    <property type="match status" value="1"/>
</dbReference>
<dbReference type="GO" id="GO:0003824">
    <property type="term" value="F:catalytic activity"/>
    <property type="evidence" value="ECO:0007669"/>
    <property type="project" value="InterPro"/>
</dbReference>
<keyword evidence="5" id="KW-0408">Iron</keyword>
<dbReference type="Gene3D" id="3.40.50.280">
    <property type="entry name" value="Cobalamin-binding domain"/>
    <property type="match status" value="1"/>
</dbReference>
<keyword evidence="4" id="KW-0479">Metal-binding</keyword>
<evidence type="ECO:0000256" key="2">
    <source>
        <dbReference type="ARBA" id="ARBA00022679"/>
    </source>
</evidence>
<dbReference type="Pfam" id="PF02310">
    <property type="entry name" value="B12-binding"/>
    <property type="match status" value="1"/>
</dbReference>
<keyword evidence="6" id="KW-0411">Iron-sulfur</keyword>
<protein>
    <recommendedName>
        <fullName evidence="7">B12-binding domain-containing protein</fullName>
    </recommendedName>
</protein>
<dbReference type="PANTHER" id="PTHR43409:SF7">
    <property type="entry name" value="BLL1977 PROTEIN"/>
    <property type="match status" value="1"/>
</dbReference>
<comment type="caution">
    <text evidence="8">The sequence shown here is derived from an EMBL/GenBank/DDBJ whole genome shotgun (WGS) entry which is preliminary data.</text>
</comment>
<evidence type="ECO:0000259" key="7">
    <source>
        <dbReference type="PROSITE" id="PS51332"/>
    </source>
</evidence>
<dbReference type="InterPro" id="IPR051198">
    <property type="entry name" value="BchE-like"/>
</dbReference>
<dbReference type="PROSITE" id="PS51332">
    <property type="entry name" value="B12_BINDING"/>
    <property type="match status" value="1"/>
</dbReference>
<evidence type="ECO:0000313" key="8">
    <source>
        <dbReference type="EMBL" id="GAG81765.1"/>
    </source>
</evidence>
<dbReference type="GO" id="GO:0046872">
    <property type="term" value="F:metal ion binding"/>
    <property type="evidence" value="ECO:0007669"/>
    <property type="project" value="UniProtKB-KW"/>
</dbReference>
<accession>X1AGQ0</accession>
<dbReference type="InterPro" id="IPR034466">
    <property type="entry name" value="Methyltransferase_Class_B"/>
</dbReference>
<dbReference type="GO" id="GO:0005829">
    <property type="term" value="C:cytosol"/>
    <property type="evidence" value="ECO:0007669"/>
    <property type="project" value="TreeGrafter"/>
</dbReference>
<evidence type="ECO:0000256" key="4">
    <source>
        <dbReference type="ARBA" id="ARBA00022723"/>
    </source>
</evidence>
<dbReference type="GO" id="GO:0051539">
    <property type="term" value="F:4 iron, 4 sulfur cluster binding"/>
    <property type="evidence" value="ECO:0007669"/>
    <property type="project" value="UniProtKB-KW"/>
</dbReference>
<keyword evidence="2" id="KW-0808">Transferase</keyword>
<dbReference type="SUPFAM" id="SSF102114">
    <property type="entry name" value="Radical SAM enzymes"/>
    <property type="match status" value="1"/>
</dbReference>
<dbReference type="EMBL" id="BART01016442">
    <property type="protein sequence ID" value="GAG81765.1"/>
    <property type="molecule type" value="Genomic_DNA"/>
</dbReference>
<evidence type="ECO:0000256" key="6">
    <source>
        <dbReference type="ARBA" id="ARBA00023014"/>
    </source>
</evidence>
<dbReference type="InterPro" id="IPR006158">
    <property type="entry name" value="Cobalamin-bd"/>
</dbReference>
<name>X1AGQ0_9ZZZZ</name>
<dbReference type="SFLD" id="SFLDG01123">
    <property type="entry name" value="methyltransferase_(Class_B)"/>
    <property type="match status" value="1"/>
</dbReference>
<dbReference type="PANTHER" id="PTHR43409">
    <property type="entry name" value="ANAEROBIC MAGNESIUM-PROTOPORPHYRIN IX MONOMETHYL ESTER CYCLASE-RELATED"/>
    <property type="match status" value="1"/>
</dbReference>
<dbReference type="InterPro" id="IPR007197">
    <property type="entry name" value="rSAM"/>
</dbReference>
<comment type="cofactor">
    <cofactor evidence="1">
        <name>[4Fe-4S] cluster</name>
        <dbReference type="ChEBI" id="CHEBI:49883"/>
    </cofactor>
</comment>
<dbReference type="InterPro" id="IPR058240">
    <property type="entry name" value="rSAM_sf"/>
</dbReference>